<keyword evidence="2" id="KW-1185">Reference proteome</keyword>
<dbReference type="SUPFAM" id="SSF53067">
    <property type="entry name" value="Actin-like ATPase domain"/>
    <property type="match status" value="1"/>
</dbReference>
<gene>
    <name evidence="1" type="ORF">EH55_07720</name>
</gene>
<evidence type="ECO:0008006" key="3">
    <source>
        <dbReference type="Google" id="ProtNLM"/>
    </source>
</evidence>
<accession>A0A073INA7</accession>
<dbReference type="EMBL" id="JMKI01000037">
    <property type="protein sequence ID" value="KEJ91848.1"/>
    <property type="molecule type" value="Genomic_DNA"/>
</dbReference>
<dbReference type="Gene3D" id="3.30.420.40">
    <property type="match status" value="2"/>
</dbReference>
<comment type="caution">
    <text evidence="1">The sequence shown here is derived from an EMBL/GenBank/DDBJ whole genome shotgun (WGS) entry which is preliminary data.</text>
</comment>
<dbReference type="Gene3D" id="3.30.1490.300">
    <property type="match status" value="1"/>
</dbReference>
<dbReference type="RefSeq" id="WP_037977239.1">
    <property type="nucleotide sequence ID" value="NZ_CAMETI010000006.1"/>
</dbReference>
<protein>
    <recommendedName>
        <fullName evidence="3">Pilus assembly protein PilM</fullName>
    </recommendedName>
</protein>
<dbReference type="InterPro" id="IPR043129">
    <property type="entry name" value="ATPase_NBD"/>
</dbReference>
<evidence type="ECO:0000313" key="1">
    <source>
        <dbReference type="EMBL" id="KEJ91848.1"/>
    </source>
</evidence>
<dbReference type="Proteomes" id="UP000027665">
    <property type="component" value="Unassembled WGS sequence"/>
</dbReference>
<dbReference type="AlphaFoldDB" id="A0A073INA7"/>
<reference evidence="1 2" key="1">
    <citation type="submission" date="2014-04" db="EMBL/GenBank/DDBJ databases">
        <title>Draft Genome Sequence of Synergistes jonesii.</title>
        <authorList>
            <person name="Coil D.A."/>
            <person name="Eisen J.A."/>
            <person name="Holland-Moritz H.E."/>
        </authorList>
    </citation>
    <scope>NUCLEOTIDE SEQUENCE [LARGE SCALE GENOMIC DNA]</scope>
    <source>
        <strain evidence="1 2">78-1</strain>
    </source>
</reference>
<sequence length="312" mass="33634">MALLFKKKNLSAGLSLEGGAFRLLTLSDGEGYGSVLKSACGRFPKEILRSDDICENFDAVFKFVAEESGGISTPVNLGLPVTESLLRVVDMPGLSLAEAKQAFKFEVENYFPFSESDCAYDLAEIDYPVGENVSEKRFLVAAARKALLENITRAAASHGIRLASLEPSQIALERAAGAEYGFDDACVYIYAGVGRSVVILSWKGCGIFYGNIASGFGKMTERGANDDEYAAMAASFSREVRSSLQFAMSRSRAFTVKTAYLFGFGASRQLSDMLADLTSLENVTLIDVMKLHGICFEADGGGWETALGLALR</sequence>
<dbReference type="STRING" id="2754.EH55_07720"/>
<dbReference type="eggNOG" id="COG4972">
    <property type="taxonomic scope" value="Bacteria"/>
</dbReference>
<evidence type="ECO:0000313" key="2">
    <source>
        <dbReference type="Proteomes" id="UP000027665"/>
    </source>
</evidence>
<dbReference type="GeneID" id="90984128"/>
<organism evidence="1 2">
    <name type="scientific">Synergistes jonesii</name>
    <dbReference type="NCBI Taxonomy" id="2754"/>
    <lineage>
        <taxon>Bacteria</taxon>
        <taxon>Thermotogati</taxon>
        <taxon>Synergistota</taxon>
        <taxon>Synergistia</taxon>
        <taxon>Synergistales</taxon>
        <taxon>Synergistaceae</taxon>
        <taxon>Synergistes</taxon>
    </lineage>
</organism>
<name>A0A073INA7_9BACT</name>
<proteinExistence type="predicted"/>
<dbReference type="OrthoDB" id="4417at2"/>